<evidence type="ECO:0000313" key="14">
    <source>
        <dbReference type="EMBL" id="CAF1619236.1"/>
    </source>
</evidence>
<evidence type="ECO:0000256" key="5">
    <source>
        <dbReference type="ARBA" id="ARBA00022741"/>
    </source>
</evidence>
<evidence type="ECO:0000256" key="10">
    <source>
        <dbReference type="ARBA" id="ARBA00023175"/>
    </source>
</evidence>
<evidence type="ECO:0000256" key="11">
    <source>
        <dbReference type="ARBA" id="ARBA00023212"/>
    </source>
</evidence>
<keyword evidence="5" id="KW-0547">Nucleotide-binding</keyword>
<keyword evidence="8" id="KW-0175">Coiled coil</keyword>
<keyword evidence="4" id="KW-0493">Microtubule</keyword>
<dbReference type="Pfam" id="PF03028">
    <property type="entry name" value="Dynein_heavy"/>
    <property type="match status" value="1"/>
</dbReference>
<evidence type="ECO:0000256" key="8">
    <source>
        <dbReference type="ARBA" id="ARBA00023054"/>
    </source>
</evidence>
<keyword evidence="10" id="KW-0505">Motor protein</keyword>
<comment type="similarity">
    <text evidence="2">Belongs to the dynein heavy chain family.</text>
</comment>
<keyword evidence="9" id="KW-0969">Cilium</keyword>
<dbReference type="EMBL" id="CAJNOK010055383">
    <property type="protein sequence ID" value="CAF1619236.1"/>
    <property type="molecule type" value="Genomic_DNA"/>
</dbReference>
<accession>A0A8S2WC33</accession>
<comment type="caution">
    <text evidence="15">The sequence shown here is derived from an EMBL/GenBank/DDBJ whole genome shotgun (WGS) entry which is preliminary data.</text>
</comment>
<dbReference type="InterPro" id="IPR004273">
    <property type="entry name" value="Dynein_heavy_D6_P-loop"/>
</dbReference>
<dbReference type="EMBL" id="CAJOBA010080114">
    <property type="protein sequence ID" value="CAF4437556.1"/>
    <property type="molecule type" value="Genomic_DNA"/>
</dbReference>
<gene>
    <name evidence="14" type="ORF">OVA965_LOCUS43092</name>
    <name evidence="15" type="ORF">TMI583_LOCUS45219</name>
</gene>
<evidence type="ECO:0000256" key="4">
    <source>
        <dbReference type="ARBA" id="ARBA00022701"/>
    </source>
</evidence>
<proteinExistence type="inferred from homology"/>
<evidence type="ECO:0000256" key="12">
    <source>
        <dbReference type="ARBA" id="ARBA00023273"/>
    </source>
</evidence>
<feature type="non-terminal residue" evidence="15">
    <location>
        <position position="1"/>
    </location>
</feature>
<dbReference type="Proteomes" id="UP000677228">
    <property type="component" value="Unassembled WGS sequence"/>
</dbReference>
<keyword evidence="6" id="KW-0067">ATP-binding</keyword>
<dbReference type="Proteomes" id="UP000682733">
    <property type="component" value="Unassembled WGS sequence"/>
</dbReference>
<evidence type="ECO:0000256" key="6">
    <source>
        <dbReference type="ARBA" id="ARBA00022840"/>
    </source>
</evidence>
<dbReference type="InterPro" id="IPR026983">
    <property type="entry name" value="DHC"/>
</dbReference>
<evidence type="ECO:0000256" key="3">
    <source>
        <dbReference type="ARBA" id="ARBA00022490"/>
    </source>
</evidence>
<dbReference type="GO" id="GO:0045505">
    <property type="term" value="F:dynein intermediate chain binding"/>
    <property type="evidence" value="ECO:0007669"/>
    <property type="project" value="InterPro"/>
</dbReference>
<dbReference type="InterPro" id="IPR027417">
    <property type="entry name" value="P-loop_NTPase"/>
</dbReference>
<protein>
    <recommendedName>
        <fullName evidence="13">Dynein heavy chain region D6 P-loop domain-containing protein</fullName>
    </recommendedName>
</protein>
<evidence type="ECO:0000256" key="1">
    <source>
        <dbReference type="ARBA" id="ARBA00004430"/>
    </source>
</evidence>
<dbReference type="GO" id="GO:0008569">
    <property type="term" value="F:minus-end-directed microtubule motor activity"/>
    <property type="evidence" value="ECO:0007669"/>
    <property type="project" value="InterPro"/>
</dbReference>
<comment type="subcellular location">
    <subcellularLocation>
        <location evidence="1">Cytoplasm</location>
        <location evidence="1">Cytoskeleton</location>
        <location evidence="1">Cilium axoneme</location>
    </subcellularLocation>
</comment>
<dbReference type="GO" id="GO:0051959">
    <property type="term" value="F:dynein light intermediate chain binding"/>
    <property type="evidence" value="ECO:0007669"/>
    <property type="project" value="InterPro"/>
</dbReference>
<feature type="non-terminal residue" evidence="15">
    <location>
        <position position="281"/>
    </location>
</feature>
<evidence type="ECO:0000256" key="9">
    <source>
        <dbReference type="ARBA" id="ARBA00023069"/>
    </source>
</evidence>
<evidence type="ECO:0000259" key="13">
    <source>
        <dbReference type="Pfam" id="PF03028"/>
    </source>
</evidence>
<evidence type="ECO:0000313" key="16">
    <source>
        <dbReference type="Proteomes" id="UP000682733"/>
    </source>
</evidence>
<keyword evidence="11" id="KW-0206">Cytoskeleton</keyword>
<dbReference type="Gene3D" id="3.40.50.300">
    <property type="entry name" value="P-loop containing nucleotide triphosphate hydrolases"/>
    <property type="match status" value="1"/>
</dbReference>
<organism evidence="15 16">
    <name type="scientific">Didymodactylos carnosus</name>
    <dbReference type="NCBI Taxonomy" id="1234261"/>
    <lineage>
        <taxon>Eukaryota</taxon>
        <taxon>Metazoa</taxon>
        <taxon>Spiralia</taxon>
        <taxon>Gnathifera</taxon>
        <taxon>Rotifera</taxon>
        <taxon>Eurotatoria</taxon>
        <taxon>Bdelloidea</taxon>
        <taxon>Philodinida</taxon>
        <taxon>Philodinidae</taxon>
        <taxon>Didymodactylos</taxon>
    </lineage>
</organism>
<dbReference type="GO" id="GO:0005930">
    <property type="term" value="C:axoneme"/>
    <property type="evidence" value="ECO:0007669"/>
    <property type="project" value="UniProtKB-SubCell"/>
</dbReference>
<dbReference type="PANTHER" id="PTHR22878">
    <property type="entry name" value="DYNEIN HEAVY CHAIN 6, AXONEMAL-LIKE-RELATED"/>
    <property type="match status" value="1"/>
</dbReference>
<dbReference type="FunFam" id="1.10.8.1220:FF:000001">
    <property type="entry name" value="Dynein axonemal heavy chain 5"/>
    <property type="match status" value="1"/>
</dbReference>
<keyword evidence="12" id="KW-0966">Cell projection</keyword>
<sequence>NYRPCAERASILFFVLNDLGKIDPMYQFSLDAYIDLFNTSIKKSQKSTKLEERLNKLNDFHTYAVYKYTCRGLFESHKLLFSFQMCIKILEAAGKTNMDEYQFFLRGGIVLDRESQMDNPNPQWLADQSWDNITELAKLANFHGIIESFEQYPRDWFQWYQSAEPENTTMPGEWDSINELQKMLIVRSLRSDRVPYCVTKFVVNNLGSKFVEPPILDLTSVFEDSSPKTPIIFVLSPGVDPSSNLTALAEKMDFKKNYIPLSLGQGQAPIATQNIAEGIRL</sequence>
<dbReference type="GO" id="GO:0005874">
    <property type="term" value="C:microtubule"/>
    <property type="evidence" value="ECO:0007669"/>
    <property type="project" value="UniProtKB-KW"/>
</dbReference>
<name>A0A8S2WC33_9BILA</name>
<dbReference type="PANTHER" id="PTHR22878:SF68">
    <property type="entry name" value="DYNEIN HEAVY CHAIN 6, AXONEMAL-LIKE"/>
    <property type="match status" value="1"/>
</dbReference>
<dbReference type="GO" id="GO:0030286">
    <property type="term" value="C:dynein complex"/>
    <property type="evidence" value="ECO:0007669"/>
    <property type="project" value="UniProtKB-KW"/>
</dbReference>
<feature type="domain" description="Dynein heavy chain region D6 P-loop" evidence="13">
    <location>
        <begin position="227"/>
        <end position="279"/>
    </location>
</feature>
<evidence type="ECO:0000256" key="2">
    <source>
        <dbReference type="ARBA" id="ARBA00008887"/>
    </source>
</evidence>
<keyword evidence="3" id="KW-0963">Cytoplasm</keyword>
<reference evidence="15" key="1">
    <citation type="submission" date="2021-02" db="EMBL/GenBank/DDBJ databases">
        <authorList>
            <person name="Nowell W R."/>
        </authorList>
    </citation>
    <scope>NUCLEOTIDE SEQUENCE</scope>
</reference>
<dbReference type="AlphaFoldDB" id="A0A8S2WC33"/>
<keyword evidence="7" id="KW-0243">Dynein</keyword>
<evidence type="ECO:0000313" key="15">
    <source>
        <dbReference type="EMBL" id="CAF4437556.1"/>
    </source>
</evidence>
<dbReference type="GO" id="GO:0007018">
    <property type="term" value="P:microtubule-based movement"/>
    <property type="evidence" value="ECO:0007669"/>
    <property type="project" value="InterPro"/>
</dbReference>
<dbReference type="Gene3D" id="1.10.8.1220">
    <property type="match status" value="1"/>
</dbReference>
<dbReference type="GO" id="GO:0005524">
    <property type="term" value="F:ATP binding"/>
    <property type="evidence" value="ECO:0007669"/>
    <property type="project" value="UniProtKB-KW"/>
</dbReference>
<evidence type="ECO:0000256" key="7">
    <source>
        <dbReference type="ARBA" id="ARBA00023017"/>
    </source>
</evidence>